<organism evidence="3 4">
    <name type="scientific">Esox lucius</name>
    <name type="common">Northern pike</name>
    <dbReference type="NCBI Taxonomy" id="8010"/>
    <lineage>
        <taxon>Eukaryota</taxon>
        <taxon>Metazoa</taxon>
        <taxon>Chordata</taxon>
        <taxon>Craniata</taxon>
        <taxon>Vertebrata</taxon>
        <taxon>Euteleostomi</taxon>
        <taxon>Actinopterygii</taxon>
        <taxon>Neopterygii</taxon>
        <taxon>Teleostei</taxon>
        <taxon>Protacanthopterygii</taxon>
        <taxon>Esociformes</taxon>
        <taxon>Esocidae</taxon>
        <taxon>Esox</taxon>
    </lineage>
</organism>
<name>A0AAY5L7N4_ESOLU</name>
<evidence type="ECO:0000313" key="3">
    <source>
        <dbReference type="Ensembl" id="ENSELUP00000097308.1"/>
    </source>
</evidence>
<reference evidence="3" key="3">
    <citation type="submission" date="2025-09" db="UniProtKB">
        <authorList>
            <consortium name="Ensembl"/>
        </authorList>
    </citation>
    <scope>IDENTIFICATION</scope>
</reference>
<keyword evidence="4" id="KW-1185">Reference proteome</keyword>
<dbReference type="InterPro" id="IPR008653">
    <property type="entry name" value="IER"/>
</dbReference>
<comment type="similarity">
    <text evidence="1">Belongs to the IER family.</text>
</comment>
<evidence type="ECO:0000256" key="1">
    <source>
        <dbReference type="ARBA" id="ARBA00006186"/>
    </source>
</evidence>
<dbReference type="Ensembl" id="ENSELUT00000095762.1">
    <property type="protein sequence ID" value="ENSELUP00000097308.1"/>
    <property type="gene ID" value="ENSELUG00000044289.1"/>
</dbReference>
<sequence length="205" mass="22455">MDVSAEAKRIMAVSISKLYASRTQRGGMRLHRCLLLSVVMRSARDLYHSACLAKEREELGTAQPVPVTATEEKGEAMDTTTSGDQVDMSRVETEPEPSLTPTLTEEIQTSSDPESTQGPPKPAKISGKNTVEDKENRSPVSPDRHSRKRRGKASVAPDFLPSKRARLSLELGEERAIRTGQRNCCRSGDSLITMSLNSNRAIAAF</sequence>
<dbReference type="GeneTree" id="ENSGT00900000141021"/>
<evidence type="ECO:0000256" key="2">
    <source>
        <dbReference type="SAM" id="MobiDB-lite"/>
    </source>
</evidence>
<dbReference type="RefSeq" id="XP_010871022.1">
    <property type="nucleotide sequence ID" value="XM_010872720.4"/>
</dbReference>
<reference evidence="3" key="2">
    <citation type="submission" date="2025-08" db="UniProtKB">
        <authorList>
            <consortium name="Ensembl"/>
        </authorList>
    </citation>
    <scope>IDENTIFICATION</scope>
</reference>
<dbReference type="KEGG" id="els:105012093"/>
<dbReference type="Proteomes" id="UP000265140">
    <property type="component" value="Chromosome 9"/>
</dbReference>
<dbReference type="Pfam" id="PF05760">
    <property type="entry name" value="IER"/>
    <property type="match status" value="1"/>
</dbReference>
<feature type="region of interest" description="Disordered" evidence="2">
    <location>
        <begin position="61"/>
        <end position="161"/>
    </location>
</feature>
<feature type="compositionally biased region" description="Polar residues" evidence="2">
    <location>
        <begin position="107"/>
        <end position="118"/>
    </location>
</feature>
<dbReference type="GeneID" id="105012093"/>
<protein>
    <recommendedName>
        <fullName evidence="5">Immediate early response 2b</fullName>
    </recommendedName>
</protein>
<reference evidence="3 4" key="1">
    <citation type="submission" date="2020-02" db="EMBL/GenBank/DDBJ databases">
        <title>Esox lucius (northern pike) genome, fEsoLuc1, primary haplotype.</title>
        <authorList>
            <person name="Myers G."/>
            <person name="Karagic N."/>
            <person name="Meyer A."/>
            <person name="Pippel M."/>
            <person name="Reichard M."/>
            <person name="Winkler S."/>
            <person name="Tracey A."/>
            <person name="Sims Y."/>
            <person name="Howe K."/>
            <person name="Rhie A."/>
            <person name="Formenti G."/>
            <person name="Durbin R."/>
            <person name="Fedrigo O."/>
            <person name="Jarvis E.D."/>
        </authorList>
    </citation>
    <scope>NUCLEOTIDE SEQUENCE [LARGE SCALE GENOMIC DNA]</scope>
</reference>
<evidence type="ECO:0000313" key="4">
    <source>
        <dbReference type="Proteomes" id="UP000265140"/>
    </source>
</evidence>
<dbReference type="AlphaFoldDB" id="A0AAY5L7N4"/>
<proteinExistence type="inferred from homology"/>
<dbReference type="PANTHER" id="PTHR15895">
    <property type="entry name" value="IMMEDIATE EARLY RESPONSE GENE"/>
    <property type="match status" value="1"/>
</dbReference>
<accession>A0AAY5L7N4</accession>
<evidence type="ECO:0008006" key="5">
    <source>
        <dbReference type="Google" id="ProtNLM"/>
    </source>
</evidence>
<dbReference type="CTD" id="100331484"/>
<feature type="compositionally biased region" description="Low complexity" evidence="2">
    <location>
        <begin position="96"/>
        <end position="106"/>
    </location>
</feature>